<evidence type="ECO:0000313" key="2">
    <source>
        <dbReference type="EMBL" id="KAA6392091.1"/>
    </source>
</evidence>
<gene>
    <name evidence="2" type="ORF">EZS28_012379</name>
</gene>
<reference evidence="2 3" key="1">
    <citation type="submission" date="2019-03" db="EMBL/GenBank/DDBJ databases">
        <title>Single cell metagenomics reveals metabolic interactions within the superorganism composed of flagellate Streblomastix strix and complex community of Bacteroidetes bacteria on its surface.</title>
        <authorList>
            <person name="Treitli S.C."/>
            <person name="Kolisko M."/>
            <person name="Husnik F."/>
            <person name="Keeling P."/>
            <person name="Hampl V."/>
        </authorList>
    </citation>
    <scope>NUCLEOTIDE SEQUENCE [LARGE SCALE GENOMIC DNA]</scope>
    <source>
        <strain evidence="2">ST1C</strain>
    </source>
</reference>
<dbReference type="PROSITE" id="PS50127">
    <property type="entry name" value="UBC_2"/>
    <property type="match status" value="1"/>
</dbReference>
<accession>A0A5J4WB20</accession>
<proteinExistence type="predicted"/>
<dbReference type="InterPro" id="IPR016135">
    <property type="entry name" value="UBQ-conjugating_enzyme/RWD"/>
</dbReference>
<feature type="non-terminal residue" evidence="2">
    <location>
        <position position="152"/>
    </location>
</feature>
<dbReference type="OrthoDB" id="9978460at2759"/>
<evidence type="ECO:0000259" key="1">
    <source>
        <dbReference type="PROSITE" id="PS50127"/>
    </source>
</evidence>
<organism evidence="2 3">
    <name type="scientific">Streblomastix strix</name>
    <dbReference type="NCBI Taxonomy" id="222440"/>
    <lineage>
        <taxon>Eukaryota</taxon>
        <taxon>Metamonada</taxon>
        <taxon>Preaxostyla</taxon>
        <taxon>Oxymonadida</taxon>
        <taxon>Streblomastigidae</taxon>
        <taxon>Streblomastix</taxon>
    </lineage>
</organism>
<dbReference type="SMART" id="SM00212">
    <property type="entry name" value="UBCc"/>
    <property type="match status" value="1"/>
</dbReference>
<comment type="caution">
    <text evidence="2">The sequence shown here is derived from an EMBL/GenBank/DDBJ whole genome shotgun (WGS) entry which is preliminary data.</text>
</comment>
<dbReference type="Proteomes" id="UP000324800">
    <property type="component" value="Unassembled WGS sequence"/>
</dbReference>
<dbReference type="InterPro" id="IPR000608">
    <property type="entry name" value="UBC"/>
</dbReference>
<dbReference type="PANTHER" id="PTHR24067">
    <property type="entry name" value="UBIQUITIN-CONJUGATING ENZYME E2"/>
    <property type="match status" value="1"/>
</dbReference>
<dbReference type="Pfam" id="PF00179">
    <property type="entry name" value="UQ_con"/>
    <property type="match status" value="1"/>
</dbReference>
<dbReference type="AlphaFoldDB" id="A0A5J4WB20"/>
<sequence length="152" mass="17587">MANRAIARLTGEYSNLKSKPIPGVQLKVNEGNLLSPWEFIFDGPKGTVYEGGKFHLIATIPTDYPFKGPTFSFSHKIYHVNALYDGSHICNENTMDDKWRPVMKIVEWANIIINLFKEPELTHALEAELLPEFNENRKEYDRKAREWTKLYA</sequence>
<evidence type="ECO:0000313" key="3">
    <source>
        <dbReference type="Proteomes" id="UP000324800"/>
    </source>
</evidence>
<name>A0A5J4WB20_9EUKA</name>
<dbReference type="SUPFAM" id="SSF54495">
    <property type="entry name" value="UBC-like"/>
    <property type="match status" value="1"/>
</dbReference>
<protein>
    <submittedName>
        <fullName evidence="2">Putative ubiquitin-conjugating enzyme E2-16 kDa</fullName>
    </submittedName>
</protein>
<dbReference type="InterPro" id="IPR050113">
    <property type="entry name" value="Ub_conjugating_enzyme"/>
</dbReference>
<dbReference type="EMBL" id="SNRW01002661">
    <property type="protein sequence ID" value="KAA6392091.1"/>
    <property type="molecule type" value="Genomic_DNA"/>
</dbReference>
<dbReference type="Gene3D" id="3.10.110.10">
    <property type="entry name" value="Ubiquitin Conjugating Enzyme"/>
    <property type="match status" value="1"/>
</dbReference>
<feature type="domain" description="UBC core" evidence="1">
    <location>
        <begin position="4"/>
        <end position="152"/>
    </location>
</feature>